<keyword evidence="15" id="KW-1185">Reference proteome</keyword>
<feature type="transmembrane region" description="Helical" evidence="11">
    <location>
        <begin position="86"/>
        <end position="109"/>
    </location>
</feature>
<feature type="transmembrane region" description="Helical" evidence="11">
    <location>
        <begin position="147"/>
        <end position="166"/>
    </location>
</feature>
<dbReference type="Pfam" id="PF02080">
    <property type="entry name" value="TrkA_C"/>
    <property type="match status" value="1"/>
</dbReference>
<feature type="domain" description="RCK C-terminal" evidence="13">
    <location>
        <begin position="570"/>
        <end position="655"/>
    </location>
</feature>
<dbReference type="GO" id="GO:0005886">
    <property type="term" value="C:plasma membrane"/>
    <property type="evidence" value="ECO:0007669"/>
    <property type="project" value="TreeGrafter"/>
</dbReference>
<dbReference type="AlphaFoldDB" id="K2K904"/>
<evidence type="ECO:0000259" key="13">
    <source>
        <dbReference type="PROSITE" id="PS51202"/>
    </source>
</evidence>
<evidence type="ECO:0000256" key="6">
    <source>
        <dbReference type="ARBA" id="ARBA00022692"/>
    </source>
</evidence>
<dbReference type="STRING" id="740709.A10D4_06031"/>
<reference evidence="14 15" key="1">
    <citation type="journal article" date="2012" name="J. Bacteriol.">
        <title>Genome Sequence of Idiomarina xiamenensis Type Strain 10-D-4.</title>
        <authorList>
            <person name="Lai Q."/>
            <person name="Wang L."/>
            <person name="Wang W."/>
            <person name="Shao Z."/>
        </authorList>
    </citation>
    <scope>NUCLEOTIDE SEQUENCE [LARGE SCALE GENOMIC DNA]</scope>
    <source>
        <strain evidence="14 15">10-D-4</strain>
    </source>
</reference>
<dbReference type="InterPro" id="IPR038770">
    <property type="entry name" value="Na+/solute_symporter_sf"/>
</dbReference>
<feature type="transmembrane region" description="Helical" evidence="11">
    <location>
        <begin position="294"/>
        <end position="315"/>
    </location>
</feature>
<dbReference type="GO" id="GO:0006813">
    <property type="term" value="P:potassium ion transport"/>
    <property type="evidence" value="ECO:0007669"/>
    <property type="project" value="UniProtKB-KW"/>
</dbReference>
<dbReference type="NCBIfam" id="TIGR00932">
    <property type="entry name" value="2a37"/>
    <property type="match status" value="1"/>
</dbReference>
<feature type="transmembrane region" description="Helical" evidence="11">
    <location>
        <begin position="6"/>
        <end position="23"/>
    </location>
</feature>
<evidence type="ECO:0000256" key="9">
    <source>
        <dbReference type="ARBA" id="ARBA00023065"/>
    </source>
</evidence>
<dbReference type="InterPro" id="IPR006037">
    <property type="entry name" value="RCK_C"/>
</dbReference>
<dbReference type="InterPro" id="IPR004771">
    <property type="entry name" value="K/H_exchanger"/>
</dbReference>
<feature type="transmembrane region" description="Helical" evidence="11">
    <location>
        <begin position="55"/>
        <end position="74"/>
    </location>
</feature>
<feature type="transmembrane region" description="Helical" evidence="11">
    <location>
        <begin position="327"/>
        <end position="348"/>
    </location>
</feature>
<dbReference type="GO" id="GO:0008324">
    <property type="term" value="F:monoatomic cation transmembrane transporter activity"/>
    <property type="evidence" value="ECO:0007669"/>
    <property type="project" value="InterPro"/>
</dbReference>
<evidence type="ECO:0000256" key="1">
    <source>
        <dbReference type="ARBA" id="ARBA00004141"/>
    </source>
</evidence>
<comment type="caution">
    <text evidence="14">The sequence shown here is derived from an EMBL/GenBank/DDBJ whole genome shotgun (WGS) entry which is preliminary data.</text>
</comment>
<dbReference type="EMBL" id="AMRG01000006">
    <property type="protein sequence ID" value="EKE84228.1"/>
    <property type="molecule type" value="Genomic_DNA"/>
</dbReference>
<keyword evidence="8 11" id="KW-1133">Transmembrane helix</keyword>
<feature type="transmembrane region" description="Helical" evidence="11">
    <location>
        <begin position="30"/>
        <end position="49"/>
    </location>
</feature>
<dbReference type="InterPro" id="IPR036721">
    <property type="entry name" value="RCK_C_sf"/>
</dbReference>
<evidence type="ECO:0000256" key="10">
    <source>
        <dbReference type="ARBA" id="ARBA00023136"/>
    </source>
</evidence>
<dbReference type="GO" id="GO:0015297">
    <property type="term" value="F:antiporter activity"/>
    <property type="evidence" value="ECO:0007669"/>
    <property type="project" value="UniProtKB-KW"/>
</dbReference>
<keyword evidence="6 11" id="KW-0812">Transmembrane</keyword>
<evidence type="ECO:0000256" key="2">
    <source>
        <dbReference type="ARBA" id="ARBA00005551"/>
    </source>
</evidence>
<dbReference type="Gene3D" id="3.30.70.1450">
    <property type="entry name" value="Regulator of K+ conductance, C-terminal domain"/>
    <property type="match status" value="1"/>
</dbReference>
<evidence type="ECO:0000313" key="15">
    <source>
        <dbReference type="Proteomes" id="UP000014115"/>
    </source>
</evidence>
<comment type="subcellular location">
    <subcellularLocation>
        <location evidence="1">Membrane</location>
        <topology evidence="1">Multi-pass membrane protein</topology>
    </subcellularLocation>
</comment>
<protein>
    <submittedName>
        <fullName evidence="14">Kef-type K+ transport system membrane protein</fullName>
    </submittedName>
</protein>
<evidence type="ECO:0000259" key="12">
    <source>
        <dbReference type="PROSITE" id="PS51201"/>
    </source>
</evidence>
<name>K2K904_9GAMM</name>
<feature type="transmembrane region" description="Helical" evidence="11">
    <location>
        <begin position="360"/>
        <end position="381"/>
    </location>
</feature>
<keyword evidence="10 11" id="KW-0472">Membrane</keyword>
<dbReference type="PATRIC" id="fig|740709.3.peg.1232"/>
<comment type="similarity">
    <text evidence="2">Belongs to the monovalent cation:proton antiporter 2 (CPA2) transporter (TC 2.A.37) family.</text>
</comment>
<dbReference type="eggNOG" id="COG0475">
    <property type="taxonomic scope" value="Bacteria"/>
</dbReference>
<evidence type="ECO:0000256" key="7">
    <source>
        <dbReference type="ARBA" id="ARBA00022958"/>
    </source>
</evidence>
<dbReference type="PANTHER" id="PTHR46157:SF4">
    <property type="entry name" value="K(+) EFFLUX ANTIPORTER 3, CHLOROPLASTIC"/>
    <property type="match status" value="1"/>
</dbReference>
<evidence type="ECO:0000256" key="4">
    <source>
        <dbReference type="ARBA" id="ARBA00022449"/>
    </source>
</evidence>
<dbReference type="InterPro" id="IPR006153">
    <property type="entry name" value="Cation/H_exchanger_TM"/>
</dbReference>
<dbReference type="SUPFAM" id="SSF51735">
    <property type="entry name" value="NAD(P)-binding Rossmann-fold domains"/>
    <property type="match status" value="1"/>
</dbReference>
<evidence type="ECO:0000256" key="3">
    <source>
        <dbReference type="ARBA" id="ARBA00022448"/>
    </source>
</evidence>
<dbReference type="GO" id="GO:1902600">
    <property type="term" value="P:proton transmembrane transport"/>
    <property type="evidence" value="ECO:0007669"/>
    <property type="project" value="InterPro"/>
</dbReference>
<feature type="transmembrane region" description="Helical" evidence="11">
    <location>
        <begin position="178"/>
        <end position="199"/>
    </location>
</feature>
<keyword evidence="5" id="KW-0633">Potassium transport</keyword>
<feature type="transmembrane region" description="Helical" evidence="11">
    <location>
        <begin position="219"/>
        <end position="249"/>
    </location>
</feature>
<dbReference type="PROSITE" id="PS51201">
    <property type="entry name" value="RCK_N"/>
    <property type="match status" value="1"/>
</dbReference>
<proteinExistence type="inferred from homology"/>
<dbReference type="PANTHER" id="PTHR46157">
    <property type="entry name" value="K(+) EFFLUX ANTIPORTER 3, CHLOROPLASTIC"/>
    <property type="match status" value="1"/>
</dbReference>
<keyword evidence="4" id="KW-0050">Antiport</keyword>
<dbReference type="Pfam" id="PF00999">
    <property type="entry name" value="Na_H_Exchanger"/>
    <property type="match status" value="1"/>
</dbReference>
<dbReference type="SUPFAM" id="SSF116726">
    <property type="entry name" value="TrkA C-terminal domain-like"/>
    <property type="match status" value="1"/>
</dbReference>
<evidence type="ECO:0000256" key="5">
    <source>
        <dbReference type="ARBA" id="ARBA00022538"/>
    </source>
</evidence>
<dbReference type="RefSeq" id="WP_008488365.1">
    <property type="nucleotide sequence ID" value="NZ_AMRG01000006.1"/>
</dbReference>
<organism evidence="14 15">
    <name type="scientific">Idiomarina xiamenensis 10-D-4</name>
    <dbReference type="NCBI Taxonomy" id="740709"/>
    <lineage>
        <taxon>Bacteria</taxon>
        <taxon>Pseudomonadati</taxon>
        <taxon>Pseudomonadota</taxon>
        <taxon>Gammaproteobacteria</taxon>
        <taxon>Alteromonadales</taxon>
        <taxon>Idiomarinaceae</taxon>
        <taxon>Idiomarina</taxon>
    </lineage>
</organism>
<dbReference type="PROSITE" id="PS51202">
    <property type="entry name" value="RCK_C"/>
    <property type="match status" value="1"/>
</dbReference>
<keyword evidence="3" id="KW-0813">Transport</keyword>
<dbReference type="InterPro" id="IPR036291">
    <property type="entry name" value="NAD(P)-bd_dom_sf"/>
</dbReference>
<dbReference type="Pfam" id="PF02254">
    <property type="entry name" value="TrkA_N"/>
    <property type="match status" value="1"/>
</dbReference>
<dbReference type="InterPro" id="IPR003148">
    <property type="entry name" value="RCK_N"/>
</dbReference>
<dbReference type="Proteomes" id="UP000014115">
    <property type="component" value="Unassembled WGS sequence"/>
</dbReference>
<keyword evidence="9" id="KW-0406">Ion transport</keyword>
<feature type="transmembrane region" description="Helical" evidence="11">
    <location>
        <begin position="115"/>
        <end position="135"/>
    </location>
</feature>
<sequence length="656" mass="71235">MLNSTFSDLLVLLAIAVLLVWCFRRLHLPAILAYLVAGIIAGPDVIGIIADPDAFHFVAELGVVLLLFSLGLEFSLVKMIAMRRLVFGLGSAQMLGCMLLFMLLCMPLVGDWGSAIAIAGALALSSTAVVIKQLAETAQINSRRGQLSVAILLFQDLAVVPLLILIPLLSATAGEQGIAYALMLALLKAAAVIAILLAVGKWVLPLVFREVARLRTDELFVLTTLLVALVAGGLTHVFGLSMALGAFLAGMMLGESKYKHQLEADIRPFRDILMGLFFTTIGMQLSLPDFFAQLHWVILALLVMALIKVAVIYALTRMGHERPRDSLATALSLFQMGEFGFVIIALAFKHQLLSGPQASLMIGIGVFGMALTPLLIERLPMILNRLMPHRMANQATTASAASEAPAIDVIICGFGRVGQTVSRFVEAEGLNYFAIDHDPLRVQEAMAGGAHVLFGDASKRDILKALGIERAKRIVISFADDDYALRIIRLARELNEDIDIIVRSRDDLRLAQLQQAGASQVVPDTLEAALMLIAHILSRSGVPIRRVLARLEQERRNHYGDMHGFFPGEMTAINSAKSESLSLLKAVSLPDDAYAVGKSLQELNLRQFMVELRSLRRQDIELEAPTHDMSLAAADVLLISGTPADLEACERYLLAG</sequence>
<dbReference type="Gene3D" id="3.40.50.720">
    <property type="entry name" value="NAD(P)-binding Rossmann-like Domain"/>
    <property type="match status" value="1"/>
</dbReference>
<evidence type="ECO:0000256" key="8">
    <source>
        <dbReference type="ARBA" id="ARBA00022989"/>
    </source>
</evidence>
<dbReference type="Gene3D" id="1.20.1530.20">
    <property type="match status" value="1"/>
</dbReference>
<evidence type="ECO:0000313" key="14">
    <source>
        <dbReference type="EMBL" id="EKE84228.1"/>
    </source>
</evidence>
<feature type="domain" description="RCK N-terminal" evidence="12">
    <location>
        <begin position="406"/>
        <end position="523"/>
    </location>
</feature>
<evidence type="ECO:0000256" key="11">
    <source>
        <dbReference type="SAM" id="Phobius"/>
    </source>
</evidence>
<keyword evidence="7" id="KW-0630">Potassium</keyword>
<dbReference type="eggNOG" id="COG1226">
    <property type="taxonomic scope" value="Bacteria"/>
</dbReference>
<accession>K2K904</accession>
<gene>
    <name evidence="14" type="ORF">A10D4_06031</name>
</gene>